<dbReference type="InterPro" id="IPR051395">
    <property type="entry name" value="Cytochrome_c_Peroxidase/MauG"/>
</dbReference>
<evidence type="ECO:0000256" key="2">
    <source>
        <dbReference type="ARBA" id="ARBA00022723"/>
    </source>
</evidence>
<dbReference type="SUPFAM" id="SSF46626">
    <property type="entry name" value="Cytochrome c"/>
    <property type="match status" value="1"/>
</dbReference>
<dbReference type="EMBL" id="APBN01000011">
    <property type="protein sequence ID" value="EMT50854.1"/>
    <property type="molecule type" value="Genomic_DNA"/>
</dbReference>
<sequence>MRKHFGKLIFILIALLATGCVFVLGWEPEYAYVPPADKVLRPAQANGFQNTGVMYYDLWGQTFTVQDKAIDHTGRLSAQNGAVEVNGRLLQLGRTTLYQETFGNEVFLTDIMGIVDGPLTIANIAKAIFQLKGEGTTNLQVELAYDVTVGGRSFKKGEKVDTGIDVPKGAYAPLGLPIKWSEGKLKVGVSCMACHATVDHETKMVIEGAPNSDLNAGLFLALATNSTAFFTHTDVANLKAYMSGLDRVVPTSDGKTSPLPDPAALEKAVDENLVKWPRGNIDSTIDLTSNPCQIPDSFTKGNHPYGWSGFSAAGPFHGLSAFSNNVHAQNSDSLAQVEASQALFGLDKEVYLGTLLQNAADPKYRYDPKSGLKPTEFFAKVDPTPGVPGVNEMIKPPSFPKLTAVAPDGLVIGSPGYKVGEQLNAMAAYQNTITPPKHKEKVDSKRTVLGENVFKRASCITCHAGEAFTNNRVLTSKQIGTEPSRGMALKKTQNLFGPPSLYTPDTPVPIPPDAKVLPIPTAHLDPEQLKIAFAHGNSPGGYKVKGLIGLRWTAPYLHDGGVAVGPNLSQLGVPGTLAKGISPDPANSLRALIDKDLRQKVIAANKSAKELADVHIAGSGHEFWVDSSTGFTKEEQDALIQYLLSLGSRNQ</sequence>
<dbReference type="PATRIC" id="fig|1300222.3.peg.4129"/>
<dbReference type="GO" id="GO:0004130">
    <property type="term" value="F:cytochrome-c peroxidase activity"/>
    <property type="evidence" value="ECO:0007669"/>
    <property type="project" value="TreeGrafter"/>
</dbReference>
<dbReference type="Gene3D" id="1.10.760.10">
    <property type="entry name" value="Cytochrome c-like domain"/>
    <property type="match status" value="1"/>
</dbReference>
<keyword evidence="1 4" id="KW-0349">Heme</keyword>
<reference evidence="6 7" key="1">
    <citation type="submission" date="2013-03" db="EMBL/GenBank/DDBJ databases">
        <title>Assembly of a new bacterial strain Brevibacillus borstelensis AK1.</title>
        <authorList>
            <person name="Rajan I."/>
            <person name="PoliReddy D."/>
            <person name="Sugumar T."/>
            <person name="Rathinam K."/>
            <person name="Alqarawi S."/>
            <person name="Khalil A.B."/>
            <person name="Sivakumar N."/>
        </authorList>
    </citation>
    <scope>NUCLEOTIDE SEQUENCE [LARGE SCALE GENOMIC DNA]</scope>
    <source>
        <strain evidence="6 7">AK1</strain>
    </source>
</reference>
<gene>
    <name evidence="6" type="ORF">I532_19651</name>
</gene>
<dbReference type="STRING" id="1300222.I532_19651"/>
<keyword evidence="2 4" id="KW-0479">Metal-binding</keyword>
<dbReference type="GO" id="GO:0020037">
    <property type="term" value="F:heme binding"/>
    <property type="evidence" value="ECO:0007669"/>
    <property type="project" value="InterPro"/>
</dbReference>
<proteinExistence type="predicted"/>
<dbReference type="InterPro" id="IPR036909">
    <property type="entry name" value="Cyt_c-like_dom_sf"/>
</dbReference>
<dbReference type="InterPro" id="IPR009056">
    <property type="entry name" value="Cyt_c-like_dom"/>
</dbReference>
<protein>
    <recommendedName>
        <fullName evidence="5">Cytochrome c domain-containing protein</fullName>
    </recommendedName>
</protein>
<dbReference type="OrthoDB" id="9772811at2"/>
<accession>M8D3M0</accession>
<evidence type="ECO:0000256" key="1">
    <source>
        <dbReference type="ARBA" id="ARBA00022617"/>
    </source>
</evidence>
<evidence type="ECO:0000313" key="7">
    <source>
        <dbReference type="Proteomes" id="UP000012081"/>
    </source>
</evidence>
<dbReference type="GO" id="GO:0046872">
    <property type="term" value="F:metal ion binding"/>
    <property type="evidence" value="ECO:0007669"/>
    <property type="project" value="UniProtKB-KW"/>
</dbReference>
<evidence type="ECO:0000313" key="6">
    <source>
        <dbReference type="EMBL" id="EMT50854.1"/>
    </source>
</evidence>
<dbReference type="RefSeq" id="WP_003390372.1">
    <property type="nucleotide sequence ID" value="NZ_APBN01000011.1"/>
</dbReference>
<dbReference type="AlphaFoldDB" id="M8D3M0"/>
<evidence type="ECO:0000256" key="4">
    <source>
        <dbReference type="PROSITE-ProRule" id="PRU00433"/>
    </source>
</evidence>
<organism evidence="6 7">
    <name type="scientific">Brevibacillus borstelensis AK1</name>
    <dbReference type="NCBI Taxonomy" id="1300222"/>
    <lineage>
        <taxon>Bacteria</taxon>
        <taxon>Bacillati</taxon>
        <taxon>Bacillota</taxon>
        <taxon>Bacilli</taxon>
        <taxon>Bacillales</taxon>
        <taxon>Paenibacillaceae</taxon>
        <taxon>Brevibacillus</taxon>
    </lineage>
</organism>
<dbReference type="GO" id="GO:0009055">
    <property type="term" value="F:electron transfer activity"/>
    <property type="evidence" value="ECO:0007669"/>
    <property type="project" value="InterPro"/>
</dbReference>
<keyword evidence="3 4" id="KW-0408">Iron</keyword>
<evidence type="ECO:0000259" key="5">
    <source>
        <dbReference type="PROSITE" id="PS51007"/>
    </source>
</evidence>
<feature type="domain" description="Cytochrome c" evidence="5">
    <location>
        <begin position="445"/>
        <end position="647"/>
    </location>
</feature>
<dbReference type="PROSITE" id="PS51007">
    <property type="entry name" value="CYTC"/>
    <property type="match status" value="1"/>
</dbReference>
<dbReference type="PROSITE" id="PS51257">
    <property type="entry name" value="PROKAR_LIPOPROTEIN"/>
    <property type="match status" value="1"/>
</dbReference>
<name>M8D3M0_9BACL</name>
<comment type="caution">
    <text evidence="6">The sequence shown here is derived from an EMBL/GenBank/DDBJ whole genome shotgun (WGS) entry which is preliminary data.</text>
</comment>
<evidence type="ECO:0000256" key="3">
    <source>
        <dbReference type="ARBA" id="ARBA00023004"/>
    </source>
</evidence>
<dbReference type="PANTHER" id="PTHR30600">
    <property type="entry name" value="CYTOCHROME C PEROXIDASE-RELATED"/>
    <property type="match status" value="1"/>
</dbReference>
<dbReference type="Proteomes" id="UP000012081">
    <property type="component" value="Unassembled WGS sequence"/>
</dbReference>
<keyword evidence="7" id="KW-1185">Reference proteome</keyword>